<dbReference type="Pfam" id="PF00583">
    <property type="entry name" value="Acetyltransf_1"/>
    <property type="match status" value="1"/>
</dbReference>
<dbReference type="RefSeq" id="WP_380972830.1">
    <property type="nucleotide sequence ID" value="NZ_JBHTEF010000001.1"/>
</dbReference>
<dbReference type="InterPro" id="IPR023148">
    <property type="entry name" value="tRNA_m1G_MeTrfase_C_sf"/>
</dbReference>
<sequence length="468" mass="51352">MRVDLVTIFPAYFHVLDFSLMGRAREAGLLDVVVHDLRGWTADRHRTVDDAPYGGGAGMVMRADVWGRALDEVLAAPPTPPEADEEGGDAPEPVLDPHAPPRRRILAFPTPSGVPLTQAIAQDLAGADQLVIACGRYEGIDQRVADHYRDQEVEVLEYSIGDYVLNGGEAAALVLVEAVARLLDGVLGNPESLVEESYSAAGLLEYPVYTRPRSWRGIETPEVLLSGDHARIARWRRDRSLVRTARRRPDLIDALDAKDLDGRDREVLAGAGRVLVPRRADVSLRPARRDEASELARLARDTFPLACPPHLGEADIEAFLGRHLSEEVFDRYLADPGDHRILVAQLREEDPQLIGYTCTILGGTDGMPADLVRPGRIELGAAYLSKCYVRAEWHGSGVAGALLERAVADVEARGRNSQVVLGTNIANRRARRFYRRHGFSVAGRRTFMVGDTPNIDDVLVRNVTPSVA</sequence>
<dbReference type="InterPro" id="IPR029026">
    <property type="entry name" value="tRNA_m1G_MTases_N"/>
</dbReference>
<dbReference type="PROSITE" id="PS51186">
    <property type="entry name" value="GNAT"/>
    <property type="match status" value="1"/>
</dbReference>
<dbReference type="EMBL" id="JBHTEF010000001">
    <property type="protein sequence ID" value="MFC7580614.1"/>
    <property type="molecule type" value="Genomic_DNA"/>
</dbReference>
<dbReference type="InterPro" id="IPR016181">
    <property type="entry name" value="Acyl_CoA_acyltransferase"/>
</dbReference>
<dbReference type="CDD" id="cd04301">
    <property type="entry name" value="NAT_SF"/>
    <property type="match status" value="1"/>
</dbReference>
<keyword evidence="9 15" id="KW-0808">Transferase</keyword>
<dbReference type="SUPFAM" id="SSF55729">
    <property type="entry name" value="Acyl-CoA N-acyltransferases (Nat)"/>
    <property type="match status" value="1"/>
</dbReference>
<dbReference type="InterPro" id="IPR000182">
    <property type="entry name" value="GNAT_dom"/>
</dbReference>
<protein>
    <recommendedName>
        <fullName evidence="6 15">tRNA (guanine-N(1)-)-methyltransferase</fullName>
        <ecNumber evidence="5 15">2.1.1.228</ecNumber>
    </recommendedName>
    <alternativeName>
        <fullName evidence="12 15">M1G-methyltransferase</fullName>
    </alternativeName>
    <alternativeName>
        <fullName evidence="13 15">tRNA [GM37] methyltransferase</fullName>
    </alternativeName>
</protein>
<dbReference type="CDD" id="cd18080">
    <property type="entry name" value="TrmD-like"/>
    <property type="match status" value="1"/>
</dbReference>
<feature type="binding site" evidence="15">
    <location>
        <position position="135"/>
    </location>
    <ligand>
        <name>S-adenosyl-L-methionine</name>
        <dbReference type="ChEBI" id="CHEBI:59789"/>
    </ligand>
</feature>
<comment type="subcellular location">
    <subcellularLocation>
        <location evidence="2 15">Cytoplasm</location>
    </subcellularLocation>
</comment>
<dbReference type="Gene3D" id="3.40.630.30">
    <property type="match status" value="1"/>
</dbReference>
<evidence type="ECO:0000256" key="12">
    <source>
        <dbReference type="ARBA" id="ARBA00029736"/>
    </source>
</evidence>
<dbReference type="EC" id="2.1.1.228" evidence="5 15"/>
<comment type="similarity">
    <text evidence="3 15">Belongs to the RNA methyltransferase TrmD family.</text>
</comment>
<dbReference type="SUPFAM" id="SSF75217">
    <property type="entry name" value="alpha/beta knot"/>
    <property type="match status" value="1"/>
</dbReference>
<keyword evidence="10 15" id="KW-0949">S-adenosyl-L-methionine</keyword>
<evidence type="ECO:0000256" key="15">
    <source>
        <dbReference type="HAMAP-Rule" id="MF_00605"/>
    </source>
</evidence>
<evidence type="ECO:0000256" key="10">
    <source>
        <dbReference type="ARBA" id="ARBA00022691"/>
    </source>
</evidence>
<comment type="function">
    <text evidence="1 15">Specifically methylates guanosine-37 in various tRNAs.</text>
</comment>
<feature type="domain" description="N-acetyltransferase" evidence="17">
    <location>
        <begin position="282"/>
        <end position="464"/>
    </location>
</feature>
<comment type="subunit">
    <text evidence="4 15">Homodimer.</text>
</comment>
<evidence type="ECO:0000313" key="19">
    <source>
        <dbReference type="Proteomes" id="UP001596527"/>
    </source>
</evidence>
<evidence type="ECO:0000256" key="4">
    <source>
        <dbReference type="ARBA" id="ARBA00011738"/>
    </source>
</evidence>
<accession>A0ABW2SLB7</accession>
<dbReference type="InterPro" id="IPR029028">
    <property type="entry name" value="Alpha/beta_knot_MTases"/>
</dbReference>
<dbReference type="Proteomes" id="UP001596527">
    <property type="component" value="Unassembled WGS sequence"/>
</dbReference>
<evidence type="ECO:0000256" key="6">
    <source>
        <dbReference type="ARBA" id="ARBA00014679"/>
    </source>
</evidence>
<keyword evidence="7 15" id="KW-0963">Cytoplasm</keyword>
<dbReference type="Gene3D" id="1.10.1270.20">
    <property type="entry name" value="tRNA(m1g37)methyltransferase, domain 2"/>
    <property type="match status" value="1"/>
</dbReference>
<evidence type="ECO:0000256" key="5">
    <source>
        <dbReference type="ARBA" id="ARBA00012807"/>
    </source>
</evidence>
<dbReference type="GO" id="GO:0032259">
    <property type="term" value="P:methylation"/>
    <property type="evidence" value="ECO:0007669"/>
    <property type="project" value="UniProtKB-KW"/>
</dbReference>
<dbReference type="GO" id="GO:0052906">
    <property type="term" value="F:tRNA (guanine(37)-N1)-methyltransferase activity"/>
    <property type="evidence" value="ECO:0007669"/>
    <property type="project" value="UniProtKB-EC"/>
</dbReference>
<evidence type="ECO:0000256" key="8">
    <source>
        <dbReference type="ARBA" id="ARBA00022603"/>
    </source>
</evidence>
<keyword evidence="11 15" id="KW-0819">tRNA processing</keyword>
<dbReference type="InterPro" id="IPR016009">
    <property type="entry name" value="tRNA_MeTrfase_TRMD/TRM10"/>
</dbReference>
<feature type="binding site" evidence="15">
    <location>
        <begin position="160"/>
        <end position="165"/>
    </location>
    <ligand>
        <name>S-adenosyl-L-methionine</name>
        <dbReference type="ChEBI" id="CHEBI:59789"/>
    </ligand>
</feature>
<evidence type="ECO:0000256" key="9">
    <source>
        <dbReference type="ARBA" id="ARBA00022679"/>
    </source>
</evidence>
<evidence type="ECO:0000256" key="16">
    <source>
        <dbReference type="SAM" id="MobiDB-lite"/>
    </source>
</evidence>
<evidence type="ECO:0000256" key="2">
    <source>
        <dbReference type="ARBA" id="ARBA00004496"/>
    </source>
</evidence>
<name>A0ABW2SLB7_9ACTO</name>
<evidence type="ECO:0000313" key="18">
    <source>
        <dbReference type="EMBL" id="MFC7580614.1"/>
    </source>
</evidence>
<evidence type="ECO:0000256" key="1">
    <source>
        <dbReference type="ARBA" id="ARBA00002634"/>
    </source>
</evidence>
<feature type="region of interest" description="Disordered" evidence="16">
    <location>
        <begin position="75"/>
        <end position="101"/>
    </location>
</feature>
<keyword evidence="8 15" id="KW-0489">Methyltransferase</keyword>
<reference evidence="19" key="1">
    <citation type="journal article" date="2019" name="Int. J. Syst. Evol. Microbiol.">
        <title>The Global Catalogue of Microorganisms (GCM) 10K type strain sequencing project: providing services to taxonomists for standard genome sequencing and annotation.</title>
        <authorList>
            <consortium name="The Broad Institute Genomics Platform"/>
            <consortium name="The Broad Institute Genome Sequencing Center for Infectious Disease"/>
            <person name="Wu L."/>
            <person name="Ma J."/>
        </authorList>
    </citation>
    <scope>NUCLEOTIDE SEQUENCE [LARGE SCALE GENOMIC DNA]</scope>
    <source>
        <strain evidence="19">CCUG 56698</strain>
    </source>
</reference>
<comment type="caution">
    <text evidence="18">The sequence shown here is derived from an EMBL/GenBank/DDBJ whole genome shotgun (WGS) entry which is preliminary data.</text>
</comment>
<evidence type="ECO:0000256" key="11">
    <source>
        <dbReference type="ARBA" id="ARBA00022694"/>
    </source>
</evidence>
<evidence type="ECO:0000259" key="17">
    <source>
        <dbReference type="PROSITE" id="PS51186"/>
    </source>
</evidence>
<dbReference type="PANTHER" id="PTHR46417:SF1">
    <property type="entry name" value="TRNA (GUANINE-N(1)-)-METHYLTRANSFERASE"/>
    <property type="match status" value="1"/>
</dbReference>
<evidence type="ECO:0000256" key="7">
    <source>
        <dbReference type="ARBA" id="ARBA00022490"/>
    </source>
</evidence>
<evidence type="ECO:0000256" key="3">
    <source>
        <dbReference type="ARBA" id="ARBA00007630"/>
    </source>
</evidence>
<dbReference type="NCBIfam" id="NF000648">
    <property type="entry name" value="PRK00026.1"/>
    <property type="match status" value="1"/>
</dbReference>
<dbReference type="PANTHER" id="PTHR46417">
    <property type="entry name" value="TRNA (GUANINE-N(1)-)-METHYLTRANSFERASE"/>
    <property type="match status" value="1"/>
</dbReference>
<evidence type="ECO:0000256" key="14">
    <source>
        <dbReference type="ARBA" id="ARBA00047783"/>
    </source>
</evidence>
<dbReference type="HAMAP" id="MF_00605">
    <property type="entry name" value="TrmD"/>
    <property type="match status" value="1"/>
</dbReference>
<dbReference type="Gene3D" id="3.40.1280.10">
    <property type="match status" value="1"/>
</dbReference>
<proteinExistence type="inferred from homology"/>
<dbReference type="InterPro" id="IPR002649">
    <property type="entry name" value="tRNA_m1G_MeTrfase_TrmD"/>
</dbReference>
<gene>
    <name evidence="15 18" type="primary">trmD</name>
    <name evidence="18" type="ORF">ACFQWG_05245</name>
</gene>
<keyword evidence="19" id="KW-1185">Reference proteome</keyword>
<evidence type="ECO:0000256" key="13">
    <source>
        <dbReference type="ARBA" id="ARBA00033392"/>
    </source>
</evidence>
<comment type="catalytic activity">
    <reaction evidence="14 15">
        <text>guanosine(37) in tRNA + S-adenosyl-L-methionine = N(1)-methylguanosine(37) in tRNA + S-adenosyl-L-homocysteine + H(+)</text>
        <dbReference type="Rhea" id="RHEA:36899"/>
        <dbReference type="Rhea" id="RHEA-COMP:10145"/>
        <dbReference type="Rhea" id="RHEA-COMP:10147"/>
        <dbReference type="ChEBI" id="CHEBI:15378"/>
        <dbReference type="ChEBI" id="CHEBI:57856"/>
        <dbReference type="ChEBI" id="CHEBI:59789"/>
        <dbReference type="ChEBI" id="CHEBI:73542"/>
        <dbReference type="ChEBI" id="CHEBI:74269"/>
        <dbReference type="EC" id="2.1.1.228"/>
    </reaction>
</comment>
<dbReference type="Pfam" id="PF01746">
    <property type="entry name" value="tRNA_m1G_MT"/>
    <property type="match status" value="1"/>
</dbReference>
<organism evidence="18 19">
    <name type="scientific">Schaalia naturae</name>
    <dbReference type="NCBI Taxonomy" id="635203"/>
    <lineage>
        <taxon>Bacteria</taxon>
        <taxon>Bacillati</taxon>
        <taxon>Actinomycetota</taxon>
        <taxon>Actinomycetes</taxon>
        <taxon>Actinomycetales</taxon>
        <taxon>Actinomycetaceae</taxon>
        <taxon>Schaalia</taxon>
    </lineage>
</organism>